<feature type="compositionally biased region" description="Polar residues" evidence="1">
    <location>
        <begin position="135"/>
        <end position="150"/>
    </location>
</feature>
<dbReference type="PANTHER" id="PTHR31743">
    <property type="entry name" value="TRANSIENT RECEPTOR POTENTIAL CHANNEL 4-ASSOCIATED PROTEIN TCPC4AP"/>
    <property type="match status" value="1"/>
</dbReference>
<reference evidence="2" key="1">
    <citation type="submission" date="2021-01" db="EMBL/GenBank/DDBJ databases">
        <authorList>
            <person name="Corre E."/>
            <person name="Pelletier E."/>
            <person name="Niang G."/>
            <person name="Scheremetjew M."/>
            <person name="Finn R."/>
            <person name="Kale V."/>
            <person name="Holt S."/>
            <person name="Cochrane G."/>
            <person name="Meng A."/>
            <person name="Brown T."/>
            <person name="Cohen L."/>
        </authorList>
    </citation>
    <scope>NUCLEOTIDE SEQUENCE</scope>
    <source>
        <strain evidence="2">CCMP325</strain>
    </source>
</reference>
<dbReference type="InterPro" id="IPR022162">
    <property type="entry name" value="TRPC4AP"/>
</dbReference>
<dbReference type="PANTHER" id="PTHR31743:SF1">
    <property type="entry name" value="SHORT TRANSIENT RECEPTOR POTENTIAL CHANNEL 4-ASSOCIATED PROTEIN"/>
    <property type="match status" value="1"/>
</dbReference>
<dbReference type="GO" id="GO:0019902">
    <property type="term" value="F:phosphatase binding"/>
    <property type="evidence" value="ECO:0007669"/>
    <property type="project" value="TreeGrafter"/>
</dbReference>
<protein>
    <submittedName>
        <fullName evidence="2">Uncharacterized protein</fullName>
    </submittedName>
</protein>
<organism evidence="2">
    <name type="scientific">Hanusia phi</name>
    <dbReference type="NCBI Taxonomy" id="3032"/>
    <lineage>
        <taxon>Eukaryota</taxon>
        <taxon>Cryptophyceae</taxon>
        <taxon>Pyrenomonadales</taxon>
        <taxon>Geminigeraceae</taxon>
        <taxon>Hanusia</taxon>
    </lineage>
</organism>
<feature type="region of interest" description="Disordered" evidence="1">
    <location>
        <begin position="62"/>
        <end position="150"/>
    </location>
</feature>
<evidence type="ECO:0000256" key="1">
    <source>
        <dbReference type="SAM" id="MobiDB-lite"/>
    </source>
</evidence>
<evidence type="ECO:0000313" key="2">
    <source>
        <dbReference type="EMBL" id="CAD8485026.1"/>
    </source>
</evidence>
<dbReference type="EMBL" id="HBEO01016100">
    <property type="protein sequence ID" value="CAD8485026.1"/>
    <property type="molecule type" value="Transcribed_RNA"/>
</dbReference>
<proteinExistence type="predicted"/>
<dbReference type="GO" id="GO:0006511">
    <property type="term" value="P:ubiquitin-dependent protein catabolic process"/>
    <property type="evidence" value="ECO:0007669"/>
    <property type="project" value="InterPro"/>
</dbReference>
<name>A0A7S0HLX0_9CRYP</name>
<sequence>MLSPSELESVKGYAKYDQLKQLIFFDNPATWSTGPDSSWGRQQNDAHHTHLNNDIWFSKLTSSPAGATRPDDSSVRESWTSLGLEGNEAQVEASVNFRSSRSRGTGVPPGTCHASSHSTESLHRGGLQHHAAPLSGSTTATRTPSSCTEDNTNRGLITKVLLVFMNEKPDSTYRFWLASCVEAFLRGSDPRSQVFMAKLGLLDHLVDGILNFQISGNLQTNFDLLGELVKYNPEVFLMFSQTVDDAKYKVFMQVVVSNLVDSNVFIRAVVLSLEFFSFRSRELAALGSRYDMESCKLHKFLKHNTVRLLKDLMTVISVEDINQENICCLNTALSLFIFVRLHGRLNDYVSAIRNWEVTNSKIGFVTNNFSALLKFWLEYYLYRGKDCLSLELSSNIRFSVWRTTVNELLAVLSDKPDPSTCYVCCSCTCTCAVYSNKPNR</sequence>
<dbReference type="AlphaFoldDB" id="A0A7S0HLX0"/>
<dbReference type="Pfam" id="PF12463">
    <property type="entry name" value="DUF3689"/>
    <property type="match status" value="1"/>
</dbReference>
<gene>
    <name evidence="2" type="ORF">HPHI1048_LOCUS10975</name>
</gene>
<accession>A0A7S0HLX0</accession>
<dbReference type="GO" id="GO:0031464">
    <property type="term" value="C:Cul4A-RING E3 ubiquitin ligase complex"/>
    <property type="evidence" value="ECO:0007669"/>
    <property type="project" value="InterPro"/>
</dbReference>